<organism evidence="11 12">
    <name type="scientific">Fredinandcohnia salidurans</name>
    <dbReference type="NCBI Taxonomy" id="2595041"/>
    <lineage>
        <taxon>Bacteria</taxon>
        <taxon>Bacillati</taxon>
        <taxon>Bacillota</taxon>
        <taxon>Bacilli</taxon>
        <taxon>Bacillales</taxon>
        <taxon>Bacillaceae</taxon>
        <taxon>Fredinandcohnia</taxon>
    </lineage>
</organism>
<gene>
    <name evidence="7 11" type="primary">flgK</name>
    <name evidence="11" type="ORF">ACFSFW_15105</name>
</gene>
<proteinExistence type="inferred from homology"/>
<evidence type="ECO:0000256" key="7">
    <source>
        <dbReference type="RuleBase" id="RU362065"/>
    </source>
</evidence>
<dbReference type="Pfam" id="PF00460">
    <property type="entry name" value="Flg_bb_rod"/>
    <property type="match status" value="1"/>
</dbReference>
<dbReference type="PANTHER" id="PTHR30033:SF1">
    <property type="entry name" value="FLAGELLAR HOOK-ASSOCIATED PROTEIN 1"/>
    <property type="match status" value="1"/>
</dbReference>
<evidence type="ECO:0000256" key="6">
    <source>
        <dbReference type="ARBA" id="ARBA00023143"/>
    </source>
</evidence>
<dbReference type="RefSeq" id="WP_388039462.1">
    <property type="nucleotide sequence ID" value="NZ_JBHUEK010000025.1"/>
</dbReference>
<evidence type="ECO:0000256" key="1">
    <source>
        <dbReference type="ARBA" id="ARBA00004365"/>
    </source>
</evidence>
<dbReference type="Proteomes" id="UP001597227">
    <property type="component" value="Unassembled WGS sequence"/>
</dbReference>
<evidence type="ECO:0000256" key="2">
    <source>
        <dbReference type="ARBA" id="ARBA00004613"/>
    </source>
</evidence>
<comment type="subcellular location">
    <subcellularLocation>
        <location evidence="1 7">Bacterial flagellum</location>
    </subcellularLocation>
    <subcellularLocation>
        <location evidence="2 7">Secreted</location>
    </subcellularLocation>
</comment>
<evidence type="ECO:0000256" key="5">
    <source>
        <dbReference type="ARBA" id="ARBA00022525"/>
    </source>
</evidence>
<dbReference type="NCBIfam" id="TIGR02492">
    <property type="entry name" value="flgK_ends"/>
    <property type="match status" value="1"/>
</dbReference>
<feature type="domain" description="Flagellar basal-body/hook protein C-terminal" evidence="9">
    <location>
        <begin position="476"/>
        <end position="514"/>
    </location>
</feature>
<comment type="similarity">
    <text evidence="3 7">Belongs to the flagella basal body rod proteins family.</text>
</comment>
<dbReference type="InterPro" id="IPR001444">
    <property type="entry name" value="Flag_bb_rod_N"/>
</dbReference>
<feature type="domain" description="Flagellar basal body rod protein N-terminal" evidence="8">
    <location>
        <begin position="8"/>
        <end position="38"/>
    </location>
</feature>
<evidence type="ECO:0000256" key="4">
    <source>
        <dbReference type="ARBA" id="ARBA00016244"/>
    </source>
</evidence>
<evidence type="ECO:0000259" key="10">
    <source>
        <dbReference type="Pfam" id="PF22638"/>
    </source>
</evidence>
<keyword evidence="6 7" id="KW-0975">Bacterial flagellum</keyword>
<keyword evidence="11" id="KW-0969">Cilium</keyword>
<reference evidence="12" key="1">
    <citation type="journal article" date="2019" name="Int. J. Syst. Evol. Microbiol.">
        <title>The Global Catalogue of Microorganisms (GCM) 10K type strain sequencing project: providing services to taxonomists for standard genome sequencing and annotation.</title>
        <authorList>
            <consortium name="The Broad Institute Genomics Platform"/>
            <consortium name="The Broad Institute Genome Sequencing Center for Infectious Disease"/>
            <person name="Wu L."/>
            <person name="Ma J."/>
        </authorList>
    </citation>
    <scope>NUCLEOTIDE SEQUENCE [LARGE SCALE GENOMIC DNA]</scope>
    <source>
        <strain evidence="12">CCUG 15531</strain>
    </source>
</reference>
<dbReference type="SUPFAM" id="SSF64518">
    <property type="entry name" value="Phase 1 flagellin"/>
    <property type="match status" value="1"/>
</dbReference>
<evidence type="ECO:0000313" key="11">
    <source>
        <dbReference type="EMBL" id="MFD1779992.1"/>
    </source>
</evidence>
<feature type="domain" description="Flagellar hook-associated protein FlgK helical" evidence="10">
    <location>
        <begin position="103"/>
        <end position="368"/>
    </location>
</feature>
<keyword evidence="11" id="KW-0966">Cell projection</keyword>
<protein>
    <recommendedName>
        <fullName evidence="4 7">Flagellar hook-associated protein 1</fullName>
        <shortName evidence="7">HAP1</shortName>
    </recommendedName>
</protein>
<name>A0ABW4MR89_9BACI</name>
<evidence type="ECO:0000259" key="8">
    <source>
        <dbReference type="Pfam" id="PF00460"/>
    </source>
</evidence>
<dbReference type="PANTHER" id="PTHR30033">
    <property type="entry name" value="FLAGELLAR HOOK-ASSOCIATED PROTEIN 1"/>
    <property type="match status" value="1"/>
</dbReference>
<dbReference type="PRINTS" id="PR01005">
    <property type="entry name" value="FLGHOOKAP1"/>
</dbReference>
<keyword evidence="11" id="KW-0282">Flagellum</keyword>
<dbReference type="InterPro" id="IPR002371">
    <property type="entry name" value="FlgK"/>
</dbReference>
<evidence type="ECO:0000256" key="3">
    <source>
        <dbReference type="ARBA" id="ARBA00009677"/>
    </source>
</evidence>
<sequence length="521" mass="56486">MVSTFHGLETARRGMMTQQSALYTTGHNIANASTPGYTRQRVNFTQTNPYPSPGLNAPKFPGQLGTGVEAGTIQRVRESFLDVQFRGEQTKTSYWETRANALGKMEEIMNEPSETGLANTMNQFWQSLQDLAANPEDQGARSVVRQRGEMVANTFNYLSNSLTAIKDDFGKQISVTVKTVNSLSDQISKINKQISEIEPVGYLPNDLYDERDRLIDELSKYVEIKVHPPRSSGGDSLPVAEGILDISIVGENGTETKLIDGSNFKKLSVVPAMDSDGDGVNDQPTGPVTGFQLDGQTIPFVRSGEMKALVEAFGYVDSNGEEKGIYNKMLDDLDKMAYSFANQFNNVHKQGYTLKTSTEPSVQGGDFFTPFTGTGAKAHAGAASTISISSNIDNLSHIAVSTIQGESGNGYNATNLANVKNADFGKLAGFPITAGSIQSFYESLIGSMGVDSQEAIRMADNSAVLKDSVENRRQSVSAVSLDEEMTNMIKFQHAYNGSARMITVLDEMLDRIINGLGTGGR</sequence>
<dbReference type="Pfam" id="PF22638">
    <property type="entry name" value="FlgK_D1"/>
    <property type="match status" value="1"/>
</dbReference>
<accession>A0ABW4MR89</accession>
<comment type="caution">
    <text evidence="11">The sequence shown here is derived from an EMBL/GenBank/DDBJ whole genome shotgun (WGS) entry which is preliminary data.</text>
</comment>
<evidence type="ECO:0000259" key="9">
    <source>
        <dbReference type="Pfam" id="PF06429"/>
    </source>
</evidence>
<dbReference type="Pfam" id="PF06429">
    <property type="entry name" value="Flg_bbr_C"/>
    <property type="match status" value="1"/>
</dbReference>
<dbReference type="EMBL" id="JBHUEK010000025">
    <property type="protein sequence ID" value="MFD1779992.1"/>
    <property type="molecule type" value="Genomic_DNA"/>
</dbReference>
<dbReference type="InterPro" id="IPR010930">
    <property type="entry name" value="Flg_bb/hook_C_dom"/>
</dbReference>
<keyword evidence="12" id="KW-1185">Reference proteome</keyword>
<dbReference type="InterPro" id="IPR053927">
    <property type="entry name" value="FlgK_helical"/>
</dbReference>
<evidence type="ECO:0000313" key="12">
    <source>
        <dbReference type="Proteomes" id="UP001597227"/>
    </source>
</evidence>
<keyword evidence="5 7" id="KW-0964">Secreted</keyword>